<evidence type="ECO:0000259" key="2">
    <source>
        <dbReference type="Pfam" id="PF10088"/>
    </source>
</evidence>
<proteinExistence type="predicted"/>
<dbReference type="Gene3D" id="3.40.50.300">
    <property type="entry name" value="P-loop containing nucleotide triphosphate hydrolases"/>
    <property type="match status" value="1"/>
</dbReference>
<dbReference type="SUPFAM" id="SSF52540">
    <property type="entry name" value="P-loop containing nucleoside triphosphate hydrolases"/>
    <property type="match status" value="1"/>
</dbReference>
<dbReference type="OrthoDB" id="5140926at2"/>
<comment type="caution">
    <text evidence="3">The sequence shown here is derived from an EMBL/GenBank/DDBJ whole genome shotgun (WGS) entry which is preliminary data.</text>
</comment>
<dbReference type="RefSeq" id="WP_135464140.1">
    <property type="nucleotide sequence ID" value="NZ_SRLC01000002.1"/>
</dbReference>
<dbReference type="AlphaFoldDB" id="A0A4Z0PWG8"/>
<reference evidence="3 4" key="1">
    <citation type="submission" date="2019-04" db="EMBL/GenBank/DDBJ databases">
        <authorList>
            <person name="Feng G."/>
            <person name="Zhang J."/>
            <person name="Zhu H."/>
        </authorList>
    </citation>
    <scope>NUCLEOTIDE SEQUENCE [LARGE SCALE GENOMIC DNA]</scope>
    <source>
        <strain evidence="3 4">JCM 31653</strain>
    </source>
</reference>
<accession>A0A4Z0PWG8</accession>
<evidence type="ECO:0000256" key="1">
    <source>
        <dbReference type="SAM" id="Coils"/>
    </source>
</evidence>
<protein>
    <submittedName>
        <fullName evidence="3">DUF2326 domain-containing protein</fullName>
    </submittedName>
</protein>
<evidence type="ECO:0000313" key="3">
    <source>
        <dbReference type="EMBL" id="TGE21594.1"/>
    </source>
</evidence>
<evidence type="ECO:0000313" key="4">
    <source>
        <dbReference type="Proteomes" id="UP000297549"/>
    </source>
</evidence>
<name>A0A4Z0PWG8_9BACT</name>
<feature type="domain" description="DUF2326" evidence="2">
    <location>
        <begin position="444"/>
        <end position="563"/>
    </location>
</feature>
<dbReference type="InterPro" id="IPR027417">
    <property type="entry name" value="P-loop_NTPase"/>
</dbReference>
<keyword evidence="4" id="KW-1185">Reference proteome</keyword>
<sequence>MFLKTLKIENDAKVVREILFHKGLNLIIDETPTDALQQSGNNVGKTTVLKLIDFCLGGDGKNIYNDSEFKEKSNVEIETYLKENNIMITLVLKQDLAKHDSQEITVKKNFLKRSEKIQEINGDIYSDKDFLEKLKALIFHSGSEKPTFRQIIAKNIRYEKSRLDNTVKVLHVTTKSEEYEALYLFWLGIDTNTANKKQKLQHQKTTEEAILKKLRKETSHSQIIQALSVINRDIDELNTLKTNFSINEDYQNDLNTLNALKSDINRLSTELGRLNLRREIILEAKDEIEKEYADINIKQLQELYKTANAFIPKMQATFEDMLEFHNKMLNEKVKYISSEIPKLEQDIVTANELLQSHVNDERNISQKLIKLGAIEELENIIQSLNRKYEQKGKYEEQLRQWNESTEKLEEIEKSLTNINNGIASFEIDLEKSIIEFNKFFSKVSEKLYGEQFILSQNKTERAYELKIGSVGGLGTGKKKGQIAAFDIAYIQFCDEHEIPCAHFILHDQIENIHDNQLTLIADVVSKSNIQFIVPVLRDKLPPDLNPEDYKVLSLSQGDKLFGI</sequence>
<dbReference type="EMBL" id="SRLC01000002">
    <property type="protein sequence ID" value="TGE21594.1"/>
    <property type="molecule type" value="Genomic_DNA"/>
</dbReference>
<keyword evidence="1" id="KW-0175">Coiled coil</keyword>
<organism evidence="3 4">
    <name type="scientific">Hymenobacter aquaticus</name>
    <dbReference type="NCBI Taxonomy" id="1867101"/>
    <lineage>
        <taxon>Bacteria</taxon>
        <taxon>Pseudomonadati</taxon>
        <taxon>Bacteroidota</taxon>
        <taxon>Cytophagia</taxon>
        <taxon>Cytophagales</taxon>
        <taxon>Hymenobacteraceae</taxon>
        <taxon>Hymenobacter</taxon>
    </lineage>
</organism>
<dbReference type="Proteomes" id="UP000297549">
    <property type="component" value="Unassembled WGS sequence"/>
</dbReference>
<feature type="coiled-coil region" evidence="1">
    <location>
        <begin position="374"/>
        <end position="411"/>
    </location>
</feature>
<gene>
    <name evidence="3" type="ORF">E5K00_15045</name>
</gene>
<dbReference type="InterPro" id="IPR018760">
    <property type="entry name" value="DUF2326"/>
</dbReference>
<feature type="coiled-coil region" evidence="1">
    <location>
        <begin position="247"/>
        <end position="277"/>
    </location>
</feature>
<dbReference type="Pfam" id="PF10088">
    <property type="entry name" value="DUF2326"/>
    <property type="match status" value="1"/>
</dbReference>